<sequence length="204" mass="21668">MQEGKVYKQILEKIKAEGGLTFMQLDPPNYEPGMCGDIAKIAEENGLDAFAVGGSVGAQGKALNESLKEIKKNSSLPRIIFPGNINTLSKHADAIYFMSMLNSTEPYWITGAQIGSSFPVKQLGLEVIPTSYIIVEPGEAAGWMGRAQLIPRNKPYLAAATALAGQYMGSKLIILESGGGAPSPCPAEMVSAAKKQLEVPLLIA</sequence>
<dbReference type="Proteomes" id="UP000809243">
    <property type="component" value="Unassembled WGS sequence"/>
</dbReference>
<proteinExistence type="predicted"/>
<evidence type="ECO:0000313" key="12">
    <source>
        <dbReference type="Proteomes" id="UP000809243"/>
    </source>
</evidence>
<evidence type="ECO:0000256" key="5">
    <source>
        <dbReference type="ARBA" id="ARBA00022842"/>
    </source>
</evidence>
<evidence type="ECO:0000256" key="8">
    <source>
        <dbReference type="ARBA" id="ARBA00023264"/>
    </source>
</evidence>
<evidence type="ECO:0000313" key="11">
    <source>
        <dbReference type="EMBL" id="MBN2067441.1"/>
    </source>
</evidence>
<dbReference type="GO" id="GO:0000287">
    <property type="term" value="F:magnesium ion binding"/>
    <property type="evidence" value="ECO:0007669"/>
    <property type="project" value="InterPro"/>
</dbReference>
<evidence type="ECO:0000256" key="7">
    <source>
        <dbReference type="ARBA" id="ARBA00023209"/>
    </source>
</evidence>
<dbReference type="EC" id="2.5.1.41" evidence="1 10"/>
<dbReference type="InterPro" id="IPR010946">
    <property type="entry name" value="GGGP_synth"/>
</dbReference>
<feature type="non-terminal residue" evidence="11">
    <location>
        <position position="204"/>
    </location>
</feature>
<evidence type="ECO:0000256" key="9">
    <source>
        <dbReference type="ARBA" id="ARBA00047288"/>
    </source>
</evidence>
<reference evidence="11" key="1">
    <citation type="submission" date="2021-01" db="EMBL/GenBank/DDBJ databases">
        <title>Active Sulfur Cycling in an Early Earth Analoge.</title>
        <authorList>
            <person name="Hahn C.R."/>
            <person name="Youssef N.H."/>
            <person name="Elshahed M."/>
        </authorList>
    </citation>
    <scope>NUCLEOTIDE SEQUENCE</scope>
    <source>
        <strain evidence="11">Zod_Metabat.1151</strain>
    </source>
</reference>
<dbReference type="GO" id="GO:0047294">
    <property type="term" value="F:phosphoglycerol geranylgeranyltransferase activity"/>
    <property type="evidence" value="ECO:0007669"/>
    <property type="project" value="UniProtKB-UniRule"/>
</dbReference>
<evidence type="ECO:0000256" key="10">
    <source>
        <dbReference type="NCBIfam" id="TIGR01769"/>
    </source>
</evidence>
<dbReference type="InterPro" id="IPR008205">
    <property type="entry name" value="GGGP_HepGP_synthase"/>
</dbReference>
<comment type="catalytic activity">
    <reaction evidence="9">
        <text>sn-glycerol 1-phosphate + (2E,6E,10E)-geranylgeranyl diphosphate = sn-3-O-(geranylgeranyl)glycerol 1-phosphate + diphosphate</text>
        <dbReference type="Rhea" id="RHEA:23404"/>
        <dbReference type="ChEBI" id="CHEBI:33019"/>
        <dbReference type="ChEBI" id="CHEBI:57677"/>
        <dbReference type="ChEBI" id="CHEBI:57685"/>
        <dbReference type="ChEBI" id="CHEBI:58756"/>
        <dbReference type="EC" id="2.5.1.41"/>
    </reaction>
</comment>
<organism evidence="11 12">
    <name type="scientific">Candidatus Iainarchaeum sp</name>
    <dbReference type="NCBI Taxonomy" id="3101447"/>
    <lineage>
        <taxon>Archaea</taxon>
        <taxon>Candidatus Iainarchaeota</taxon>
        <taxon>Candidatus Iainarchaeia</taxon>
        <taxon>Candidatus Iainarchaeales</taxon>
        <taxon>Candidatus Iainarchaeaceae</taxon>
        <taxon>Candidatus Iainarchaeum</taxon>
    </lineage>
</organism>
<gene>
    <name evidence="11" type="ORF">JW744_03165</name>
</gene>
<dbReference type="SUPFAM" id="SSF51395">
    <property type="entry name" value="FMN-linked oxidoreductases"/>
    <property type="match status" value="1"/>
</dbReference>
<dbReference type="InterPro" id="IPR038597">
    <property type="entry name" value="GGGP/HepGP_synthase_sf"/>
</dbReference>
<evidence type="ECO:0000256" key="4">
    <source>
        <dbReference type="ARBA" id="ARBA00022723"/>
    </source>
</evidence>
<keyword evidence="7" id="KW-0594">Phospholipid biosynthesis</keyword>
<dbReference type="GO" id="GO:0006650">
    <property type="term" value="P:glycerophospholipid metabolic process"/>
    <property type="evidence" value="ECO:0007669"/>
    <property type="project" value="InterPro"/>
</dbReference>
<accession>A0A939C4Q1</accession>
<evidence type="ECO:0000256" key="3">
    <source>
        <dbReference type="ARBA" id="ARBA00022679"/>
    </source>
</evidence>
<evidence type="ECO:0000256" key="1">
    <source>
        <dbReference type="ARBA" id="ARBA00012676"/>
    </source>
</evidence>
<evidence type="ECO:0000256" key="2">
    <source>
        <dbReference type="ARBA" id="ARBA00022516"/>
    </source>
</evidence>
<dbReference type="GO" id="GO:0005737">
    <property type="term" value="C:cytoplasm"/>
    <property type="evidence" value="ECO:0007669"/>
    <property type="project" value="InterPro"/>
</dbReference>
<keyword evidence="5" id="KW-0460">Magnesium</keyword>
<protein>
    <recommendedName>
        <fullName evidence="1 10">Phosphoglycerol geranylgeranyltransferase</fullName>
        <ecNumber evidence="1 10">2.5.1.41</ecNumber>
    </recommendedName>
</protein>
<keyword evidence="3 11" id="KW-0808">Transferase</keyword>
<name>A0A939C4Q1_9ARCH</name>
<evidence type="ECO:0000256" key="6">
    <source>
        <dbReference type="ARBA" id="ARBA00023098"/>
    </source>
</evidence>
<dbReference type="GO" id="GO:0008654">
    <property type="term" value="P:phospholipid biosynthetic process"/>
    <property type="evidence" value="ECO:0007669"/>
    <property type="project" value="UniProtKB-KW"/>
</dbReference>
<dbReference type="AlphaFoldDB" id="A0A939C4Q1"/>
<keyword evidence="2" id="KW-0444">Lipid biosynthesis</keyword>
<dbReference type="NCBIfam" id="TIGR01768">
    <property type="entry name" value="GGGP-family"/>
    <property type="match status" value="1"/>
</dbReference>
<dbReference type="Pfam" id="PF01884">
    <property type="entry name" value="PcrB"/>
    <property type="match status" value="1"/>
</dbReference>
<keyword evidence="6" id="KW-0443">Lipid metabolism</keyword>
<dbReference type="Gene3D" id="3.20.20.390">
    <property type="entry name" value="FMN-linked oxidoreductases"/>
    <property type="match status" value="1"/>
</dbReference>
<keyword evidence="4" id="KW-0479">Metal-binding</keyword>
<dbReference type="NCBIfam" id="TIGR01769">
    <property type="entry name" value="GGGP"/>
    <property type="match status" value="1"/>
</dbReference>
<dbReference type="EMBL" id="JAFGDB010000050">
    <property type="protein sequence ID" value="MBN2067441.1"/>
    <property type="molecule type" value="Genomic_DNA"/>
</dbReference>
<comment type="caution">
    <text evidence="11">The sequence shown here is derived from an EMBL/GenBank/DDBJ whole genome shotgun (WGS) entry which is preliminary data.</text>
</comment>
<keyword evidence="8" id="KW-1208">Phospholipid metabolism</keyword>